<evidence type="ECO:0000259" key="2">
    <source>
        <dbReference type="Pfam" id="PF03432"/>
    </source>
</evidence>
<proteinExistence type="predicted"/>
<dbReference type="STRING" id="1075402.AN216_21480"/>
<evidence type="ECO:0000256" key="1">
    <source>
        <dbReference type="SAM" id="MobiDB-lite"/>
    </source>
</evidence>
<name>A0A1E7JX90_9ACTN</name>
<accession>A0A1E7JX90</accession>
<evidence type="ECO:0000313" key="4">
    <source>
        <dbReference type="Proteomes" id="UP000176101"/>
    </source>
</evidence>
<dbReference type="InterPro" id="IPR005094">
    <property type="entry name" value="Endonuclease_MobA/VirD2"/>
</dbReference>
<dbReference type="PATRIC" id="fig|1075402.3.peg.484"/>
<feature type="region of interest" description="Disordered" evidence="1">
    <location>
        <begin position="169"/>
        <end position="192"/>
    </location>
</feature>
<dbReference type="EMBL" id="LJGU01000145">
    <property type="protein sequence ID" value="OEU96266.1"/>
    <property type="molecule type" value="Genomic_DNA"/>
</dbReference>
<gene>
    <name evidence="3" type="ORF">AN216_21480</name>
</gene>
<keyword evidence="4" id="KW-1185">Reference proteome</keyword>
<dbReference type="RefSeq" id="WP_070198341.1">
    <property type="nucleotide sequence ID" value="NZ_LJGU01000145.1"/>
</dbReference>
<feature type="region of interest" description="Disordered" evidence="1">
    <location>
        <begin position="515"/>
        <end position="565"/>
    </location>
</feature>
<dbReference type="OrthoDB" id="4382201at2"/>
<reference evidence="3 4" key="1">
    <citation type="journal article" date="2016" name="Front. Microbiol.">
        <title>Comparative Genomics Analysis of Streptomyces Species Reveals Their Adaptation to the Marine Environment and Their Diversity at the Genomic Level.</title>
        <authorList>
            <person name="Tian X."/>
            <person name="Zhang Z."/>
            <person name="Yang T."/>
            <person name="Chen M."/>
            <person name="Li J."/>
            <person name="Chen F."/>
            <person name="Yang J."/>
            <person name="Li W."/>
            <person name="Zhang B."/>
            <person name="Zhang Z."/>
            <person name="Wu J."/>
            <person name="Zhang C."/>
            <person name="Long L."/>
            <person name="Xiao J."/>
        </authorList>
    </citation>
    <scope>NUCLEOTIDE SEQUENCE [LARGE SCALE GENOMIC DNA]</scope>
    <source>
        <strain evidence="3 4">SCSIO 02100</strain>
    </source>
</reference>
<dbReference type="AlphaFoldDB" id="A0A1E7JX90"/>
<dbReference type="Proteomes" id="UP000176101">
    <property type="component" value="Unassembled WGS sequence"/>
</dbReference>
<dbReference type="Pfam" id="PF03432">
    <property type="entry name" value="Relaxase"/>
    <property type="match status" value="1"/>
</dbReference>
<feature type="domain" description="MobA/VirD2-like nuclease" evidence="2">
    <location>
        <begin position="68"/>
        <end position="164"/>
    </location>
</feature>
<feature type="compositionally biased region" description="Low complexity" evidence="1">
    <location>
        <begin position="519"/>
        <end position="542"/>
    </location>
</feature>
<comment type="caution">
    <text evidence="3">The sequence shown here is derived from an EMBL/GenBank/DDBJ whole genome shotgun (WGS) entry which is preliminary data.</text>
</comment>
<organism evidence="3 4">
    <name type="scientific">Streptomyces oceani</name>
    <dbReference type="NCBI Taxonomy" id="1075402"/>
    <lineage>
        <taxon>Bacteria</taxon>
        <taxon>Bacillati</taxon>
        <taxon>Actinomycetota</taxon>
        <taxon>Actinomycetes</taxon>
        <taxon>Kitasatosporales</taxon>
        <taxon>Streptomycetaceae</taxon>
        <taxon>Streptomyces</taxon>
    </lineage>
</organism>
<protein>
    <submittedName>
        <fullName evidence="3">Mobilization protein</fullName>
    </submittedName>
</protein>
<sequence>MIPKILTGKTSSTGLIRYLFGPGRANEHTDPHLVASWNGFAPDPGLNAQHTTTQLARQLDQPVKVLGDRAPADKVWHCPVRADAGDRYLTDAEWAEVARRIVHATGIAPAGDPEACRWVAVRHADDHIHIAATLVRQDGKRPTRDFDRKKAQAEARRIEIDYGLRRLNPGDGSAAKRPTSKEHFKARRIGQAHTSRELLRTRVRQAAAAARSETEFFAALEGMGIEAQIRYAPSGDALGYKVALPGDTNKTGEPVFFSGSTLAADLSLPRIRERQTATDTTAVQGHARRTDPWHQATASIDRIPATLASDEAPAAQAHLAALGETLDLLPAITNRGTLRSELQQAAHGFERATRSRIRADHQRARALRNAAKELLHTPSGDASGLAMLLNATVLALIAASRWHAAHRHTQQEAAARQTLQHVQAAYQQAAAHPLAELRRRTPPQDTARRYAHHIRQTTPDHAEHVLTDPAWNALTAVLADAEQAGHNPAELLQHAARQRTLDDAHSPAEVLTWRLQRLSQRPAPSPRAQAARVRSTRATTAAPQPVRPTAAPQHPVPTVTHRRRR</sequence>
<evidence type="ECO:0000313" key="3">
    <source>
        <dbReference type="EMBL" id="OEU96266.1"/>
    </source>
</evidence>